<evidence type="ECO:0000256" key="2">
    <source>
        <dbReference type="SAM" id="SignalP"/>
    </source>
</evidence>
<reference evidence="3 4" key="1">
    <citation type="submission" date="2020-11" db="EMBL/GenBank/DDBJ databases">
        <title>Draft Genome Sequence and Secondary Metabolite Biosynthetic Potential of the Lysobacter niastensis Type strain DSM 18481.</title>
        <authorList>
            <person name="Turrini P."/>
            <person name="Artuso I."/>
            <person name="Tescari M."/>
            <person name="Lugli G.A."/>
            <person name="Frangipani E."/>
            <person name="Ventura M."/>
            <person name="Visca P."/>
        </authorList>
    </citation>
    <scope>NUCLEOTIDE SEQUENCE [LARGE SCALE GENOMIC DNA]</scope>
    <source>
        <strain evidence="3 4">DSM 18481</strain>
    </source>
</reference>
<comment type="caution">
    <text evidence="3">The sequence shown here is derived from an EMBL/GenBank/DDBJ whole genome shotgun (WGS) entry which is preliminary data.</text>
</comment>
<organism evidence="3 4">
    <name type="scientific">Lysobacter niastensis</name>
    <dbReference type="NCBI Taxonomy" id="380629"/>
    <lineage>
        <taxon>Bacteria</taxon>
        <taxon>Pseudomonadati</taxon>
        <taxon>Pseudomonadota</taxon>
        <taxon>Gammaproteobacteria</taxon>
        <taxon>Lysobacterales</taxon>
        <taxon>Lysobacteraceae</taxon>
        <taxon>Lysobacter</taxon>
    </lineage>
</organism>
<keyword evidence="1" id="KW-0472">Membrane</keyword>
<dbReference type="EMBL" id="JADLZT010000001">
    <property type="protein sequence ID" value="MBF6022820.1"/>
    <property type="molecule type" value="Genomic_DNA"/>
</dbReference>
<dbReference type="RefSeq" id="WP_194929406.1">
    <property type="nucleotide sequence ID" value="NZ_JADLZT010000001.1"/>
</dbReference>
<keyword evidence="1" id="KW-1133">Transmembrane helix</keyword>
<dbReference type="Proteomes" id="UP001429984">
    <property type="component" value="Unassembled WGS sequence"/>
</dbReference>
<keyword evidence="4" id="KW-1185">Reference proteome</keyword>
<feature type="transmembrane region" description="Helical" evidence="1">
    <location>
        <begin position="220"/>
        <end position="238"/>
    </location>
</feature>
<gene>
    <name evidence="3" type="ORF">IU514_02145</name>
</gene>
<sequence>MIHRRARTALASLLLALAMPVIAQPASQPVPSAPVEDPVPGELLRDRDFGVVSRQFGLDRQVEMYQWRAEGDVYARVWNAAPIDSSGFAPGHENPKRIPLESRRWWSDSATLDGRPLDTAVLQALGEWQVFRPGFSRLPANLAASFQPEGDGLGSAENPLDPQIGDLRVRWRELRLPPLAGSVEWRDGSWRLRPDALQPRRNEVEDAELMPDGSGALSRTTVWLVAGLIVLVVGFVVLRRRRRARGNG</sequence>
<keyword evidence="1" id="KW-0812">Transmembrane</keyword>
<feature type="chain" id="PRO_5045519161" evidence="2">
    <location>
        <begin position="24"/>
        <end position="248"/>
    </location>
</feature>
<proteinExistence type="predicted"/>
<protein>
    <submittedName>
        <fullName evidence="3">Uncharacterized protein</fullName>
    </submittedName>
</protein>
<dbReference type="InterPro" id="IPR012430">
    <property type="entry name" value="TMEM43_fam"/>
</dbReference>
<feature type="signal peptide" evidence="2">
    <location>
        <begin position="1"/>
        <end position="23"/>
    </location>
</feature>
<evidence type="ECO:0000256" key="1">
    <source>
        <dbReference type="SAM" id="Phobius"/>
    </source>
</evidence>
<name>A0ABS0B2W7_9GAMM</name>
<accession>A0ABS0B2W7</accession>
<dbReference type="Pfam" id="PF07787">
    <property type="entry name" value="TMEM43"/>
    <property type="match status" value="1"/>
</dbReference>
<evidence type="ECO:0000313" key="3">
    <source>
        <dbReference type="EMBL" id="MBF6022820.1"/>
    </source>
</evidence>
<keyword evidence="2" id="KW-0732">Signal</keyword>
<evidence type="ECO:0000313" key="4">
    <source>
        <dbReference type="Proteomes" id="UP001429984"/>
    </source>
</evidence>